<dbReference type="HOGENOM" id="CLU_3312406_0_0_6"/>
<organism evidence="1 2">
    <name type="scientific">Marinobacter adhaerens (strain DSM 23420 / HP15)</name>
    <dbReference type="NCBI Taxonomy" id="225937"/>
    <lineage>
        <taxon>Bacteria</taxon>
        <taxon>Pseudomonadati</taxon>
        <taxon>Pseudomonadota</taxon>
        <taxon>Gammaproteobacteria</taxon>
        <taxon>Pseudomonadales</taxon>
        <taxon>Marinobacteraceae</taxon>
        <taxon>Marinobacter</taxon>
    </lineage>
</organism>
<proteinExistence type="predicted"/>
<evidence type="ECO:0000313" key="2">
    <source>
        <dbReference type="Proteomes" id="UP000007077"/>
    </source>
</evidence>
<dbReference type="EMBL" id="CP001978">
    <property type="protein sequence ID" value="ADP99706.1"/>
    <property type="molecule type" value="Genomic_DNA"/>
</dbReference>
<reference evidence="1 2" key="1">
    <citation type="journal article" date="2010" name="Stand. Genomic Sci.">
        <title>Complete genome sequence of Marinobacter adhaerens type strain (HP15), a diatom-interacting marine microorganism.</title>
        <authorList>
            <person name="Gardes A."/>
            <person name="Kaeppel E."/>
            <person name="Shehzad A."/>
            <person name="Seebah S."/>
            <person name="Teeling H."/>
            <person name="Yarza P."/>
            <person name="Glockner F.O."/>
            <person name="Grossart H.P."/>
            <person name="Ullrich M.S."/>
        </authorList>
    </citation>
    <scope>NUCLEOTIDE SEQUENCE [LARGE SCALE GENOMIC DNA]</scope>
    <source>
        <strain evidence="2">DSM 23420 / HP15</strain>
    </source>
</reference>
<dbReference type="STRING" id="225937.HP15_3942"/>
<dbReference type="Proteomes" id="UP000007077">
    <property type="component" value="Chromosome"/>
</dbReference>
<dbReference type="KEGG" id="mad:HP15_3942"/>
<dbReference type="AlphaFoldDB" id="E4PJZ6"/>
<reference evidence="2" key="2">
    <citation type="submission" date="2010-02" db="EMBL/GenBank/DDBJ databases">
        <title>Complete genome sequence of Marinobacter adhaerens type strain (HP15).</title>
        <authorList>
            <person name="Gaerdes A.A.M."/>
            <person name="Kaeppel E."/>
            <person name="Shezad A."/>
            <person name="Seebah S."/>
            <person name="Teeling H."/>
            <person name="Yarza P."/>
            <person name="Gloeckner F.O."/>
            <person name="Ullrich M.S."/>
        </authorList>
    </citation>
    <scope>NUCLEOTIDE SEQUENCE [LARGE SCALE GENOMIC DNA]</scope>
    <source>
        <strain evidence="2">DSM 23420 / HP15</strain>
    </source>
</reference>
<name>E4PJZ6_MARAH</name>
<accession>E4PJZ6</accession>
<sequence>MTCHIHAVRVVQRAPVGFRKAGARGGDDYCIRHNNALNF</sequence>
<gene>
    <name evidence="1" type="ordered locus">HP15_3942</name>
</gene>
<protein>
    <submittedName>
        <fullName evidence="1">Uncharacterized protein</fullName>
    </submittedName>
</protein>
<evidence type="ECO:0000313" key="1">
    <source>
        <dbReference type="EMBL" id="ADP99706.1"/>
    </source>
</evidence>